<evidence type="ECO:0000256" key="1">
    <source>
        <dbReference type="SAM" id="MobiDB-lite"/>
    </source>
</evidence>
<reference evidence="3 4" key="1">
    <citation type="submission" date="2024-03" db="EMBL/GenBank/DDBJ databases">
        <title>Draft genome sequence of Pseudonocardia nematodicida JCM 31783.</title>
        <authorList>
            <person name="Butdee W."/>
            <person name="Duangmal K."/>
        </authorList>
    </citation>
    <scope>NUCLEOTIDE SEQUENCE [LARGE SCALE GENOMIC DNA]</scope>
    <source>
        <strain evidence="3 4">JCM 31783</strain>
    </source>
</reference>
<keyword evidence="4" id="KW-1185">Reference proteome</keyword>
<keyword evidence="3" id="KW-0012">Acyltransferase</keyword>
<evidence type="ECO:0000313" key="3">
    <source>
        <dbReference type="EMBL" id="MEQ3549013.1"/>
    </source>
</evidence>
<dbReference type="PANTHER" id="PTHR41700:SF1">
    <property type="entry name" value="N-ACETYLTRANSFERASE DOMAIN-CONTAINING PROTEIN"/>
    <property type="match status" value="1"/>
</dbReference>
<dbReference type="Pfam" id="PF00583">
    <property type="entry name" value="Acetyltransf_1"/>
    <property type="match status" value="1"/>
</dbReference>
<feature type="region of interest" description="Disordered" evidence="1">
    <location>
        <begin position="164"/>
        <end position="192"/>
    </location>
</feature>
<dbReference type="RefSeq" id="WP_349296105.1">
    <property type="nucleotide sequence ID" value="NZ_JBEDNQ010000001.1"/>
</dbReference>
<dbReference type="GO" id="GO:0016746">
    <property type="term" value="F:acyltransferase activity"/>
    <property type="evidence" value="ECO:0007669"/>
    <property type="project" value="UniProtKB-KW"/>
</dbReference>
<name>A0ABV1K5B9_9PSEU</name>
<dbReference type="EC" id="2.3.1.-" evidence="3"/>
<dbReference type="InterPro" id="IPR000182">
    <property type="entry name" value="GNAT_dom"/>
</dbReference>
<evidence type="ECO:0000259" key="2">
    <source>
        <dbReference type="PROSITE" id="PS51186"/>
    </source>
</evidence>
<organism evidence="3 4">
    <name type="scientific">Pseudonocardia nematodicida</name>
    <dbReference type="NCBI Taxonomy" id="1206997"/>
    <lineage>
        <taxon>Bacteria</taxon>
        <taxon>Bacillati</taxon>
        <taxon>Actinomycetota</taxon>
        <taxon>Actinomycetes</taxon>
        <taxon>Pseudonocardiales</taxon>
        <taxon>Pseudonocardiaceae</taxon>
        <taxon>Pseudonocardia</taxon>
    </lineage>
</organism>
<proteinExistence type="predicted"/>
<feature type="domain" description="N-acetyltransferase" evidence="2">
    <location>
        <begin position="10"/>
        <end position="165"/>
    </location>
</feature>
<comment type="caution">
    <text evidence="3">The sequence shown here is derived from an EMBL/GenBank/DDBJ whole genome shotgun (WGS) entry which is preliminary data.</text>
</comment>
<dbReference type="PROSITE" id="PS51186">
    <property type="entry name" value="GNAT"/>
    <property type="match status" value="1"/>
</dbReference>
<gene>
    <name evidence="3" type="ORF">WIS52_00905</name>
</gene>
<accession>A0ABV1K5B9</accession>
<evidence type="ECO:0000313" key="4">
    <source>
        <dbReference type="Proteomes" id="UP001494902"/>
    </source>
</evidence>
<dbReference type="SUPFAM" id="SSF55729">
    <property type="entry name" value="Acyl-CoA N-acyltransferases (Nat)"/>
    <property type="match status" value="1"/>
</dbReference>
<dbReference type="Proteomes" id="UP001494902">
    <property type="component" value="Unassembled WGS sequence"/>
</dbReference>
<dbReference type="EMBL" id="JBEDNQ010000001">
    <property type="protein sequence ID" value="MEQ3549013.1"/>
    <property type="molecule type" value="Genomic_DNA"/>
</dbReference>
<dbReference type="PANTHER" id="PTHR41700">
    <property type="entry name" value="GCN5-RELATED N-ACETYLTRANSFERASE"/>
    <property type="match status" value="1"/>
</dbReference>
<sequence length="253" mass="27231">MSVAALDAGLVVRDLDDVELQQQAVTLYRRVFGRQPDTGLELNTRLLSAVLRNGGTALGVVEDGALLGFAVGFCGMSDGCVYHYSQTAAVAPGQRGRGLGRMIKYAQADAARAAGARRMRWSFDPAVARNGHFNLDVLGAVGRWYVPDFYHRPGTDRVVVDWDLETPDPETPEAPRGGRPPAPTPEPGRAVGHWTVEDGVGRLVVPAGDTVPDGTHPRLREGFRALLDRGLVARSCVRVSDEHAVYTFTGDAT</sequence>
<protein>
    <submittedName>
        <fullName evidence="3">GNAT family N-acetyltransferase</fullName>
        <ecNumber evidence="3">2.3.1.-</ecNumber>
    </submittedName>
</protein>
<keyword evidence="3" id="KW-0808">Transferase</keyword>
<dbReference type="Gene3D" id="3.40.630.30">
    <property type="match status" value="1"/>
</dbReference>
<dbReference type="InterPro" id="IPR016181">
    <property type="entry name" value="Acyl_CoA_acyltransferase"/>
</dbReference>
<dbReference type="InterPro" id="IPR038764">
    <property type="entry name" value="GNAT_N_AcTrfase_prd"/>
</dbReference>